<dbReference type="Pfam" id="PF03588">
    <property type="entry name" value="Leu_Phe_trans"/>
    <property type="match status" value="1"/>
</dbReference>
<proteinExistence type="inferred from homology"/>
<keyword evidence="3 4" id="KW-0012">Acyltransferase</keyword>
<dbReference type="HAMAP" id="MF_00688">
    <property type="entry name" value="Leu_Phe_trans"/>
    <property type="match status" value="1"/>
</dbReference>
<dbReference type="PANTHER" id="PTHR30098">
    <property type="entry name" value="LEUCYL/PHENYLALANYL-TRNA--PROTEIN TRANSFERASE"/>
    <property type="match status" value="1"/>
</dbReference>
<sequence length="262" mass="28878">MTHSLPWLQPAQDFPPVDSTWGEQDPIPGLLAAGSALDAAHLRQAYGQGIFPWFSEGQPVLWWSPNPRMVLNPAQFRLHRSLRKTLQKFRTTPGCEIRIDSAFSTVMEHCAQTPRNGQNGTWIVQSIVDAYTELHMQGAAHSVETWVDGELVGGLYCVALGRAVFGESMFSRMTDASKIALSALVALCKAHDVPQIDCQQATTHLSFMGGHEIARSRFVQTVKKQSQLPDMQWKFAPVYWEQLLDPGADRPSAPASSPAAPA</sequence>
<comment type="similarity">
    <text evidence="4">Belongs to the L/F-transferase family.</text>
</comment>
<dbReference type="GO" id="GO:0008914">
    <property type="term" value="F:leucyl-tRNA--protein transferase activity"/>
    <property type="evidence" value="ECO:0007669"/>
    <property type="project" value="UniProtKB-EC"/>
</dbReference>
<comment type="caution">
    <text evidence="5">The sequence shown here is derived from an EMBL/GenBank/DDBJ whole genome shotgun (WGS) entry which is preliminary data.</text>
</comment>
<comment type="catalytic activity">
    <reaction evidence="4">
        <text>L-phenylalanyl-tRNA(Phe) + an N-terminal L-alpha-aminoacyl-[protein] = an N-terminal L-phenylalanyl-L-alpha-aminoacyl-[protein] + tRNA(Phe)</text>
        <dbReference type="Rhea" id="RHEA:43632"/>
        <dbReference type="Rhea" id="RHEA-COMP:9668"/>
        <dbReference type="Rhea" id="RHEA-COMP:9699"/>
        <dbReference type="Rhea" id="RHEA-COMP:10636"/>
        <dbReference type="Rhea" id="RHEA-COMP:10637"/>
        <dbReference type="ChEBI" id="CHEBI:78442"/>
        <dbReference type="ChEBI" id="CHEBI:78531"/>
        <dbReference type="ChEBI" id="CHEBI:78597"/>
        <dbReference type="ChEBI" id="CHEBI:83561"/>
        <dbReference type="EC" id="2.3.2.6"/>
    </reaction>
</comment>
<dbReference type="NCBIfam" id="TIGR00667">
    <property type="entry name" value="aat"/>
    <property type="match status" value="1"/>
</dbReference>
<comment type="function">
    <text evidence="4">Functions in the N-end rule pathway of protein degradation where it conjugates Leu, Phe and, less efficiently, Met from aminoacyl-tRNAs to the N-termini of proteins containing an N-terminal arginine or lysine.</text>
</comment>
<dbReference type="SUPFAM" id="SSF55729">
    <property type="entry name" value="Acyl-CoA N-acyltransferases (Nat)"/>
    <property type="match status" value="1"/>
</dbReference>
<evidence type="ECO:0000313" key="5">
    <source>
        <dbReference type="EMBL" id="MEX8193294.1"/>
    </source>
</evidence>
<evidence type="ECO:0000256" key="1">
    <source>
        <dbReference type="ARBA" id="ARBA00022490"/>
    </source>
</evidence>
<gene>
    <name evidence="4 5" type="primary">aat</name>
    <name evidence="5" type="ORF">AB6724_10615</name>
</gene>
<comment type="subcellular location">
    <subcellularLocation>
        <location evidence="4">Cytoplasm</location>
    </subcellularLocation>
</comment>
<accession>A0ABV3ZVV0</accession>
<organism evidence="5 6">
    <name type="scientific">Comamonas guangdongensis</name>
    <dbReference type="NCBI Taxonomy" id="510515"/>
    <lineage>
        <taxon>Bacteria</taxon>
        <taxon>Pseudomonadati</taxon>
        <taxon>Pseudomonadota</taxon>
        <taxon>Betaproteobacteria</taxon>
        <taxon>Burkholderiales</taxon>
        <taxon>Comamonadaceae</taxon>
        <taxon>Comamonas</taxon>
    </lineage>
</organism>
<protein>
    <recommendedName>
        <fullName evidence="4">Leucyl/phenylalanyl-tRNA--protein transferase</fullName>
        <ecNumber evidence="4">2.3.2.6</ecNumber>
    </recommendedName>
    <alternativeName>
        <fullName evidence="4">L/F-transferase</fullName>
    </alternativeName>
    <alternativeName>
        <fullName evidence="4">Leucyltransferase</fullName>
    </alternativeName>
    <alternativeName>
        <fullName evidence="4">Phenyalanyltransferase</fullName>
    </alternativeName>
</protein>
<dbReference type="InterPro" id="IPR004616">
    <property type="entry name" value="Leu/Phe-tRNA_Trfase"/>
</dbReference>
<evidence type="ECO:0000256" key="4">
    <source>
        <dbReference type="HAMAP-Rule" id="MF_00688"/>
    </source>
</evidence>
<dbReference type="Gene3D" id="3.30.70.3550">
    <property type="entry name" value="Leucyl/phenylalanyl-tRNA-protein transferase, N-terminal domain"/>
    <property type="match status" value="1"/>
</dbReference>
<dbReference type="RefSeq" id="WP_369338484.1">
    <property type="nucleotide sequence ID" value="NZ_JBFYGN010000009.1"/>
</dbReference>
<evidence type="ECO:0000256" key="2">
    <source>
        <dbReference type="ARBA" id="ARBA00022679"/>
    </source>
</evidence>
<dbReference type="EMBL" id="JBFYGN010000009">
    <property type="protein sequence ID" value="MEX8193294.1"/>
    <property type="molecule type" value="Genomic_DNA"/>
</dbReference>
<reference evidence="5 6" key="1">
    <citation type="journal article" date="2013" name="Int. J. Syst. Evol. Microbiol.">
        <title>Comamonas guangdongensis sp. nov., isolated from subterranean forest sediment, and emended description of the genus Comamonas.</title>
        <authorList>
            <person name="Zhang J."/>
            <person name="Wang Y."/>
            <person name="Zhou S."/>
            <person name="Wu C."/>
            <person name="He J."/>
            <person name="Li F."/>
        </authorList>
    </citation>
    <scope>NUCLEOTIDE SEQUENCE [LARGE SCALE GENOMIC DNA]</scope>
    <source>
        <strain evidence="5 6">CCTCC AB2011133</strain>
    </source>
</reference>
<evidence type="ECO:0000313" key="6">
    <source>
        <dbReference type="Proteomes" id="UP001561046"/>
    </source>
</evidence>
<name>A0ABV3ZVV0_9BURK</name>
<keyword evidence="1 4" id="KW-0963">Cytoplasm</keyword>
<keyword evidence="2 4" id="KW-0808">Transferase</keyword>
<dbReference type="PANTHER" id="PTHR30098:SF2">
    <property type="entry name" value="LEUCYL_PHENYLALANYL-TRNA--PROTEIN TRANSFERASE"/>
    <property type="match status" value="1"/>
</dbReference>
<comment type="catalytic activity">
    <reaction evidence="4">
        <text>N-terminal L-arginyl-[protein] + L-leucyl-tRNA(Leu) = N-terminal L-leucyl-L-arginyl-[protein] + tRNA(Leu) + H(+)</text>
        <dbReference type="Rhea" id="RHEA:50416"/>
        <dbReference type="Rhea" id="RHEA-COMP:9613"/>
        <dbReference type="Rhea" id="RHEA-COMP:9622"/>
        <dbReference type="Rhea" id="RHEA-COMP:12672"/>
        <dbReference type="Rhea" id="RHEA-COMP:12673"/>
        <dbReference type="ChEBI" id="CHEBI:15378"/>
        <dbReference type="ChEBI" id="CHEBI:64719"/>
        <dbReference type="ChEBI" id="CHEBI:78442"/>
        <dbReference type="ChEBI" id="CHEBI:78494"/>
        <dbReference type="ChEBI" id="CHEBI:133044"/>
        <dbReference type="EC" id="2.3.2.6"/>
    </reaction>
</comment>
<comment type="catalytic activity">
    <reaction evidence="4">
        <text>N-terminal L-lysyl-[protein] + L-leucyl-tRNA(Leu) = N-terminal L-leucyl-L-lysyl-[protein] + tRNA(Leu) + H(+)</text>
        <dbReference type="Rhea" id="RHEA:12340"/>
        <dbReference type="Rhea" id="RHEA-COMP:9613"/>
        <dbReference type="Rhea" id="RHEA-COMP:9622"/>
        <dbReference type="Rhea" id="RHEA-COMP:12670"/>
        <dbReference type="Rhea" id="RHEA-COMP:12671"/>
        <dbReference type="ChEBI" id="CHEBI:15378"/>
        <dbReference type="ChEBI" id="CHEBI:65249"/>
        <dbReference type="ChEBI" id="CHEBI:78442"/>
        <dbReference type="ChEBI" id="CHEBI:78494"/>
        <dbReference type="ChEBI" id="CHEBI:133043"/>
        <dbReference type="EC" id="2.3.2.6"/>
    </reaction>
</comment>
<dbReference type="InterPro" id="IPR042203">
    <property type="entry name" value="Leu/Phe-tRNA_Trfase_C"/>
</dbReference>
<keyword evidence="6" id="KW-1185">Reference proteome</keyword>
<dbReference type="Gene3D" id="3.40.630.70">
    <property type="entry name" value="Leucyl/phenylalanyl-tRNA-protein transferase, C-terminal domain"/>
    <property type="match status" value="1"/>
</dbReference>
<dbReference type="EC" id="2.3.2.6" evidence="4"/>
<dbReference type="InterPro" id="IPR042221">
    <property type="entry name" value="Leu/Phe-tRNA_Trfase_N"/>
</dbReference>
<dbReference type="Proteomes" id="UP001561046">
    <property type="component" value="Unassembled WGS sequence"/>
</dbReference>
<dbReference type="InterPro" id="IPR016181">
    <property type="entry name" value="Acyl_CoA_acyltransferase"/>
</dbReference>
<evidence type="ECO:0000256" key="3">
    <source>
        <dbReference type="ARBA" id="ARBA00023315"/>
    </source>
</evidence>